<evidence type="ECO:0000313" key="3">
    <source>
        <dbReference type="EMBL" id="MCO5959382.1"/>
    </source>
</evidence>
<feature type="region of interest" description="Disordered" evidence="1">
    <location>
        <begin position="37"/>
        <end position="63"/>
    </location>
</feature>
<evidence type="ECO:0000256" key="1">
    <source>
        <dbReference type="SAM" id="MobiDB-lite"/>
    </source>
</evidence>
<organism evidence="3 4">
    <name type="scientific">Ciceribacter sichuanensis</name>
    <dbReference type="NCBI Taxonomy" id="2949647"/>
    <lineage>
        <taxon>Bacteria</taxon>
        <taxon>Pseudomonadati</taxon>
        <taxon>Pseudomonadota</taxon>
        <taxon>Alphaproteobacteria</taxon>
        <taxon>Hyphomicrobiales</taxon>
        <taxon>Rhizobiaceae</taxon>
        <taxon>Ciceribacter</taxon>
    </lineage>
</organism>
<gene>
    <name evidence="3" type="ORF">NBH21_21645</name>
</gene>
<feature type="signal peptide" evidence="2">
    <location>
        <begin position="1"/>
        <end position="23"/>
    </location>
</feature>
<dbReference type="AlphaFoldDB" id="A0AAJ1C071"/>
<evidence type="ECO:0000256" key="2">
    <source>
        <dbReference type="SAM" id="SignalP"/>
    </source>
</evidence>
<sequence length="79" mass="8674">MNQLFRIAAVAAFGLADLQTSYAAPATEQQIPAQKRAVQAETVKPKAQTKVKTPAKPTVCKKGQKDNKKNCVFEWAKSR</sequence>
<keyword evidence="2" id="KW-0732">Signal</keyword>
<dbReference type="Proteomes" id="UP001155380">
    <property type="component" value="Unassembled WGS sequence"/>
</dbReference>
<dbReference type="RefSeq" id="WP_250915020.1">
    <property type="nucleotide sequence ID" value="NZ_JAMXLX010000009.1"/>
</dbReference>
<protein>
    <submittedName>
        <fullName evidence="3">Uncharacterized protein</fullName>
    </submittedName>
</protein>
<evidence type="ECO:0000313" key="4">
    <source>
        <dbReference type="Proteomes" id="UP001155380"/>
    </source>
</evidence>
<accession>A0AAJ1C071</accession>
<proteinExistence type="predicted"/>
<comment type="caution">
    <text evidence="3">The sequence shown here is derived from an EMBL/GenBank/DDBJ whole genome shotgun (WGS) entry which is preliminary data.</text>
</comment>
<name>A0AAJ1C071_9HYPH</name>
<dbReference type="EMBL" id="JAMXLX010000009">
    <property type="protein sequence ID" value="MCO5959382.1"/>
    <property type="molecule type" value="Genomic_DNA"/>
</dbReference>
<feature type="chain" id="PRO_5042485772" evidence="2">
    <location>
        <begin position="24"/>
        <end position="79"/>
    </location>
</feature>
<reference evidence="3" key="1">
    <citation type="submission" date="2022-06" db="EMBL/GenBank/DDBJ databases">
        <authorList>
            <person name="Sun Q."/>
        </authorList>
    </citation>
    <scope>NUCLEOTIDE SEQUENCE</scope>
    <source>
        <strain evidence="3">S101</strain>
    </source>
</reference>